<name>A0A848DHI1_9PSEU</name>
<dbReference type="GO" id="GO:0016853">
    <property type="term" value="F:isomerase activity"/>
    <property type="evidence" value="ECO:0007669"/>
    <property type="project" value="UniProtKB-KW"/>
</dbReference>
<dbReference type="SUPFAM" id="SSF52833">
    <property type="entry name" value="Thioredoxin-like"/>
    <property type="match status" value="1"/>
</dbReference>
<proteinExistence type="predicted"/>
<dbReference type="AlphaFoldDB" id="A0A848DHI1"/>
<evidence type="ECO:0000313" key="2">
    <source>
        <dbReference type="Proteomes" id="UP000586918"/>
    </source>
</evidence>
<comment type="caution">
    <text evidence="1">The sequence shown here is derived from an EMBL/GenBank/DDBJ whole genome shotgun (WGS) entry which is preliminary data.</text>
</comment>
<dbReference type="InterPro" id="IPR036249">
    <property type="entry name" value="Thioredoxin-like_sf"/>
</dbReference>
<protein>
    <submittedName>
        <fullName evidence="1">Dithiol-disulfide isomerase</fullName>
    </submittedName>
</protein>
<accession>A0A848DHI1</accession>
<evidence type="ECO:0000313" key="1">
    <source>
        <dbReference type="EMBL" id="NMH92009.1"/>
    </source>
</evidence>
<keyword evidence="2" id="KW-1185">Reference proteome</keyword>
<keyword evidence="1" id="KW-0413">Isomerase</keyword>
<dbReference type="Proteomes" id="UP000586918">
    <property type="component" value="Unassembled WGS sequence"/>
</dbReference>
<gene>
    <name evidence="1" type="ORF">HF519_10585</name>
</gene>
<reference evidence="1 2" key="1">
    <citation type="submission" date="2020-04" db="EMBL/GenBank/DDBJ databases">
        <authorList>
            <person name="Klaysubun C."/>
            <person name="Duangmal K."/>
            <person name="Lipun K."/>
        </authorList>
    </citation>
    <scope>NUCLEOTIDE SEQUENCE [LARGE SCALE GENOMIC DNA]</scope>
    <source>
        <strain evidence="1 2">DSM 45300</strain>
    </source>
</reference>
<dbReference type="EMBL" id="JAAXKZ010000029">
    <property type="protein sequence ID" value="NMH92009.1"/>
    <property type="molecule type" value="Genomic_DNA"/>
</dbReference>
<sequence>MADEEIVNPAPRTVTVWSDIGCPWASLALNTLRSRMRERGEEAFIDHRCFPLELFNSRPTPKFIVDAEVVIIAGLRPELGWKPWTAPDWTYPVTTLPAMEAVQACKRPSVGGLRASDELDGALREAFYVHGRCISVHSVVLDVAEQCEHVDVRALAAALAEGAGRAEVHAQWRVAQRPEVRGSPQLLTAGGYTTHNPGATYHWTAKPPEGFPRLEHYRTDWADELLDALITHPCTDERELP</sequence>
<dbReference type="Gene3D" id="3.40.30.10">
    <property type="entry name" value="Glutaredoxin"/>
    <property type="match status" value="1"/>
</dbReference>
<organism evidence="1 2">
    <name type="scientific">Pseudonocardia bannensis</name>
    <dbReference type="NCBI Taxonomy" id="630973"/>
    <lineage>
        <taxon>Bacteria</taxon>
        <taxon>Bacillati</taxon>
        <taxon>Actinomycetota</taxon>
        <taxon>Actinomycetes</taxon>
        <taxon>Pseudonocardiales</taxon>
        <taxon>Pseudonocardiaceae</taxon>
        <taxon>Pseudonocardia</taxon>
    </lineage>
</organism>